<sequence length="92" mass="10613">SSSSAILGYIFFLLPFRKENDILDVWFDSGSSHRAVLETRPELSWPADMYLEGSDQHRGWFNSSLMVSMATRDRAPYRSVLTHWSKVGHHAR</sequence>
<comment type="caution">
    <text evidence="10">The sequence shown here is derived from an EMBL/GenBank/DDBJ whole genome shotgun (WGS) entry which is preliminary data.</text>
</comment>
<evidence type="ECO:0000313" key="10">
    <source>
        <dbReference type="EMBL" id="GFP33530.1"/>
    </source>
</evidence>
<comment type="similarity">
    <text evidence="1">Belongs to the class-I aminoacyl-tRNA synthetase family. IleS type 1 subfamily.</text>
</comment>
<dbReference type="GO" id="GO:0005829">
    <property type="term" value="C:cytosol"/>
    <property type="evidence" value="ECO:0007669"/>
    <property type="project" value="TreeGrafter"/>
</dbReference>
<evidence type="ECO:0000256" key="8">
    <source>
        <dbReference type="ARBA" id="ARBA00048359"/>
    </source>
</evidence>
<evidence type="ECO:0000256" key="4">
    <source>
        <dbReference type="ARBA" id="ARBA00022840"/>
    </source>
</evidence>
<dbReference type="GO" id="GO:0005524">
    <property type="term" value="F:ATP binding"/>
    <property type="evidence" value="ECO:0007669"/>
    <property type="project" value="UniProtKB-KW"/>
</dbReference>
<feature type="domain" description="Aminoacyl-tRNA synthetase class Ia" evidence="9">
    <location>
        <begin position="16"/>
        <end position="83"/>
    </location>
</feature>
<evidence type="ECO:0000256" key="1">
    <source>
        <dbReference type="ARBA" id="ARBA00006887"/>
    </source>
</evidence>
<dbReference type="AlphaFoldDB" id="A0A6V8PN18"/>
<dbReference type="GO" id="GO:0006428">
    <property type="term" value="P:isoleucyl-tRNA aminoacylation"/>
    <property type="evidence" value="ECO:0007669"/>
    <property type="project" value="InterPro"/>
</dbReference>
<dbReference type="Gene3D" id="3.40.50.620">
    <property type="entry name" value="HUPs"/>
    <property type="match status" value="1"/>
</dbReference>
<dbReference type="GO" id="GO:0004822">
    <property type="term" value="F:isoleucine-tRNA ligase activity"/>
    <property type="evidence" value="ECO:0007669"/>
    <property type="project" value="UniProtKB-EC"/>
</dbReference>
<feature type="non-terminal residue" evidence="10">
    <location>
        <position position="1"/>
    </location>
</feature>
<dbReference type="Proteomes" id="UP000568877">
    <property type="component" value="Unassembled WGS sequence"/>
</dbReference>
<keyword evidence="6 10" id="KW-0030">Aminoacyl-tRNA synthetase</keyword>
<dbReference type="InterPro" id="IPR002301">
    <property type="entry name" value="Ile-tRNA-ligase"/>
</dbReference>
<dbReference type="SUPFAM" id="SSF52374">
    <property type="entry name" value="Nucleotidylyl transferase"/>
    <property type="match status" value="1"/>
</dbReference>
<evidence type="ECO:0000256" key="5">
    <source>
        <dbReference type="ARBA" id="ARBA00022917"/>
    </source>
</evidence>
<dbReference type="InterPro" id="IPR002300">
    <property type="entry name" value="aa-tRNA-synth_Ia"/>
</dbReference>
<evidence type="ECO:0000256" key="6">
    <source>
        <dbReference type="ARBA" id="ARBA00023146"/>
    </source>
</evidence>
<dbReference type="PANTHER" id="PTHR42765">
    <property type="entry name" value="SOLEUCYL-TRNA SYNTHETASE"/>
    <property type="match status" value="1"/>
</dbReference>
<keyword evidence="2" id="KW-0436">Ligase</keyword>
<keyword evidence="4" id="KW-0067">ATP-binding</keyword>
<keyword evidence="3" id="KW-0547">Nucleotide-binding</keyword>
<comment type="function">
    <text evidence="7">Catalyzes the attachment of isoleucine to tRNA(Ile). As IleRS can inadvertently accommodate and process structurally similar amino acids such as valine, to avoid such errors it has two additional distinct tRNA(Ile)-dependent editing activities. One activity is designated as 'pretransfer' editing and involves the hydrolysis of activated Val-AMP. The other activity is designated 'posttransfer' editing and involves deacylation of mischarged Val-tRNA(Ile).</text>
</comment>
<dbReference type="InterPro" id="IPR050081">
    <property type="entry name" value="Ile-tRNA_ligase"/>
</dbReference>
<protein>
    <submittedName>
        <fullName evidence="10">Isoleucyl-tRNA synthetase</fullName>
    </submittedName>
</protein>
<organism evidence="10 11">
    <name type="scientific">Candidatus Hakubella thermalkaliphila</name>
    <dbReference type="NCBI Taxonomy" id="2754717"/>
    <lineage>
        <taxon>Bacteria</taxon>
        <taxon>Bacillati</taxon>
        <taxon>Actinomycetota</taxon>
        <taxon>Actinomycetota incertae sedis</taxon>
        <taxon>Candidatus Hakubellales</taxon>
        <taxon>Candidatus Hakubellaceae</taxon>
        <taxon>Candidatus Hakubella</taxon>
    </lineage>
</organism>
<dbReference type="PRINTS" id="PR00984">
    <property type="entry name" value="TRNASYNTHILE"/>
</dbReference>
<evidence type="ECO:0000256" key="3">
    <source>
        <dbReference type="ARBA" id="ARBA00022741"/>
    </source>
</evidence>
<evidence type="ECO:0000259" key="9">
    <source>
        <dbReference type="Pfam" id="PF00133"/>
    </source>
</evidence>
<name>A0A6V8PN18_9ACTN</name>
<keyword evidence="5" id="KW-0648">Protein biosynthesis</keyword>
<dbReference type="InterPro" id="IPR014729">
    <property type="entry name" value="Rossmann-like_a/b/a_fold"/>
</dbReference>
<proteinExistence type="inferred from homology"/>
<evidence type="ECO:0000256" key="2">
    <source>
        <dbReference type="ARBA" id="ARBA00022598"/>
    </source>
</evidence>
<dbReference type="EMBL" id="BLSA01000539">
    <property type="protein sequence ID" value="GFP33530.1"/>
    <property type="molecule type" value="Genomic_DNA"/>
</dbReference>
<dbReference type="PANTHER" id="PTHR42765:SF1">
    <property type="entry name" value="ISOLEUCINE--TRNA LIGASE, MITOCHONDRIAL"/>
    <property type="match status" value="1"/>
</dbReference>
<accession>A0A6V8PN18</accession>
<evidence type="ECO:0000256" key="7">
    <source>
        <dbReference type="ARBA" id="ARBA00025217"/>
    </source>
</evidence>
<evidence type="ECO:0000313" key="11">
    <source>
        <dbReference type="Proteomes" id="UP000568877"/>
    </source>
</evidence>
<dbReference type="Pfam" id="PF00133">
    <property type="entry name" value="tRNA-synt_1"/>
    <property type="match status" value="1"/>
</dbReference>
<gene>
    <name evidence="10" type="ORF">HKBW3S42_01867</name>
</gene>
<reference evidence="10 11" key="1">
    <citation type="journal article" date="2020" name="Front. Microbiol.">
        <title>Single-cell genomics of novel Actinobacteria with the Wood-Ljungdahl pathway discovered in a serpentinizing system.</title>
        <authorList>
            <person name="Merino N."/>
            <person name="Kawai M."/>
            <person name="Boyd E.S."/>
            <person name="Colman D.R."/>
            <person name="McGlynn S.E."/>
            <person name="Nealson K.H."/>
            <person name="Kurokawa K."/>
            <person name="Hongoh Y."/>
        </authorList>
    </citation>
    <scope>NUCLEOTIDE SEQUENCE [LARGE SCALE GENOMIC DNA]</scope>
    <source>
        <strain evidence="10 11">S42</strain>
    </source>
</reference>
<comment type="catalytic activity">
    <reaction evidence="8">
        <text>tRNA(Ile) + L-isoleucine + ATP = L-isoleucyl-tRNA(Ile) + AMP + diphosphate</text>
        <dbReference type="Rhea" id="RHEA:11060"/>
        <dbReference type="Rhea" id="RHEA-COMP:9666"/>
        <dbReference type="Rhea" id="RHEA-COMP:9695"/>
        <dbReference type="ChEBI" id="CHEBI:30616"/>
        <dbReference type="ChEBI" id="CHEBI:33019"/>
        <dbReference type="ChEBI" id="CHEBI:58045"/>
        <dbReference type="ChEBI" id="CHEBI:78442"/>
        <dbReference type="ChEBI" id="CHEBI:78528"/>
        <dbReference type="ChEBI" id="CHEBI:456215"/>
        <dbReference type="EC" id="6.1.1.5"/>
    </reaction>
</comment>